<evidence type="ECO:0000256" key="1">
    <source>
        <dbReference type="SAM" id="Coils"/>
    </source>
</evidence>
<keyword evidence="4" id="KW-1185">Reference proteome</keyword>
<dbReference type="EMBL" id="MPUH01001314">
    <property type="protein sequence ID" value="OMJ68541.1"/>
    <property type="molecule type" value="Genomic_DNA"/>
</dbReference>
<keyword evidence="1" id="KW-0175">Coiled coil</keyword>
<feature type="coiled-coil region" evidence="1">
    <location>
        <begin position="226"/>
        <end position="260"/>
    </location>
</feature>
<dbReference type="Proteomes" id="UP000187209">
    <property type="component" value="Unassembled WGS sequence"/>
</dbReference>
<evidence type="ECO:0000313" key="4">
    <source>
        <dbReference type="Proteomes" id="UP000187209"/>
    </source>
</evidence>
<dbReference type="OrthoDB" id="323459at2759"/>
<protein>
    <submittedName>
        <fullName evidence="3">Uncharacterized protein</fullName>
    </submittedName>
</protein>
<name>A0A1R2AVH9_9CILI</name>
<feature type="compositionally biased region" description="Low complexity" evidence="2">
    <location>
        <begin position="41"/>
        <end position="59"/>
    </location>
</feature>
<evidence type="ECO:0000313" key="3">
    <source>
        <dbReference type="EMBL" id="OMJ68541.1"/>
    </source>
</evidence>
<comment type="caution">
    <text evidence="3">The sequence shown here is derived from an EMBL/GenBank/DDBJ whole genome shotgun (WGS) entry which is preliminary data.</text>
</comment>
<organism evidence="3 4">
    <name type="scientific">Stentor coeruleus</name>
    <dbReference type="NCBI Taxonomy" id="5963"/>
    <lineage>
        <taxon>Eukaryota</taxon>
        <taxon>Sar</taxon>
        <taxon>Alveolata</taxon>
        <taxon>Ciliophora</taxon>
        <taxon>Postciliodesmatophora</taxon>
        <taxon>Heterotrichea</taxon>
        <taxon>Heterotrichida</taxon>
        <taxon>Stentoridae</taxon>
        <taxon>Stentor</taxon>
    </lineage>
</organism>
<accession>A0A1R2AVH9</accession>
<dbReference type="AlphaFoldDB" id="A0A1R2AVH9"/>
<evidence type="ECO:0000256" key="2">
    <source>
        <dbReference type="SAM" id="MobiDB-lite"/>
    </source>
</evidence>
<proteinExistence type="predicted"/>
<feature type="coiled-coil region" evidence="1">
    <location>
        <begin position="146"/>
        <end position="180"/>
    </location>
</feature>
<gene>
    <name evidence="3" type="ORF">SteCoe_33972</name>
</gene>
<reference evidence="3 4" key="1">
    <citation type="submission" date="2016-11" db="EMBL/GenBank/DDBJ databases">
        <title>The macronuclear genome of Stentor coeruleus: a giant cell with tiny introns.</title>
        <authorList>
            <person name="Slabodnick M."/>
            <person name="Ruby J.G."/>
            <person name="Reiff S.B."/>
            <person name="Swart E.C."/>
            <person name="Gosai S."/>
            <person name="Prabakaran S."/>
            <person name="Witkowska E."/>
            <person name="Larue G.E."/>
            <person name="Fisher S."/>
            <person name="Freeman R.M."/>
            <person name="Gunawardena J."/>
            <person name="Chu W."/>
            <person name="Stover N.A."/>
            <person name="Gregory B.D."/>
            <person name="Nowacki M."/>
            <person name="Derisi J."/>
            <person name="Roy S.W."/>
            <person name="Marshall W.F."/>
            <person name="Sood P."/>
        </authorList>
    </citation>
    <scope>NUCLEOTIDE SEQUENCE [LARGE SCALE GENOMIC DNA]</scope>
    <source>
        <strain evidence="3">WM001</strain>
    </source>
</reference>
<feature type="region of interest" description="Disordered" evidence="2">
    <location>
        <begin position="41"/>
        <end position="63"/>
    </location>
</feature>
<sequence>MLNKSENYELALSTTQLIPQSIFNITEVSILEKSRSSKLPKILKPTTTTSSHKPSTSSHLAIEESRPRSCWNSFLKRNLSRQSTVSTALLESIKKRVDEQVNEDLEKAAQSSNPIMKTIQSLENSAYVKDEIKVFEKSVLIKKNSYNKLHHDNTVKEEQLEQLEKQLETLVSQCDDYSGQQNYLKSKDHEYKTLHKRLKEHLQDQEILESMVIVRKSEYAKMSEPINKKKKKINMLSSELEKIRRDIQKEKSLIFQLKKDFRHDKKSLESLNELKEKKIKAEIKNLADKKKFRYCMKKEQEKNQMLEKHTKDAKDLLKLELKLTKMKDDELLSEEIKKIEAHCLREEQKFLEIQKVTNIVTVSEMYPHYMYLMENEARLKDSVNEALKQIEAMNIERGNIGKQLEDLKLRSMNNLQSNKEIQFMEEKFKKRANFIDSHEEYVEKLESVVVTAMNSISRLIFQLDLTNELGEITTENLPDCFRRCRNKLDILIEFIKKSDFDMTESVNTDINFRKSPSFLNLNTKSFRIT</sequence>